<dbReference type="InterPro" id="IPR018287">
    <property type="entry name" value="Hap4_TF_heteromerisation"/>
</dbReference>
<feature type="region of interest" description="Disordered" evidence="3">
    <location>
        <begin position="130"/>
        <end position="202"/>
    </location>
</feature>
<accession>A0A0C3Q248</accession>
<name>A0A0C3Q248_9AGAM</name>
<dbReference type="GO" id="GO:0000976">
    <property type="term" value="F:transcription cis-regulatory region binding"/>
    <property type="evidence" value="ECO:0007669"/>
    <property type="project" value="InterPro"/>
</dbReference>
<dbReference type="PANTHER" id="PTHR40621">
    <property type="entry name" value="TRANSCRIPTION FACTOR KAPC-RELATED"/>
    <property type="match status" value="1"/>
</dbReference>
<dbReference type="OrthoDB" id="5374328at2759"/>
<feature type="compositionally biased region" description="Basic and acidic residues" evidence="3">
    <location>
        <begin position="538"/>
        <end position="550"/>
    </location>
</feature>
<dbReference type="STRING" id="1051891.A0A0C3Q248"/>
<sequence length="594" mass="63728">MATSSSSLNQPASSSLAPSALYAQPTKNWVIPPRPKPGRKPKKDSPKVIDDDATDEARKNQNRASQRAFRERRQDQLATLQARLQQYEQGETERYIQLQAIDKRLKDENDSLRAELAKLQEENLRLKAEKAAHWANSKPEANTEHCPPVSTSRKRVTSTTSDAGVQSARKRSKTAISPPRGFDHHTDETYSSFRHSARSMSSSGPFAIPHVPVSPVISMASSGLTPPLSTSATTPSSQDQSVTSPESQGSPSTSTIPSKTPIAASTPCPSRHMHNSQAMHPFPSSASGPTSSAPDSPPPPSEDATLVITNCGFCTDDTPCICREISRQGARQEDILSISKTFGTMHDDVEEDVVVPSPQSSILDNLPPYQPPVPLRKRAAQQASASSSSSSTLATALRTLKEPIFAVHPPNQPSVEAQAKLAATCSGDPSNCPVCKDDSFGQAFCSALSSACSSGRCENCPSRQRQGLMPGLPPPEAMQPLCGSAPLGPPTTMPRSSAWATLKAHPASKTFNNLDLLAEVVVRGNNSRPGSRLSTRSTGEKQHPEPEHPSGDAAMSNNEVRPPCGERMVEVPMEGVRDALAILDEHWKDKGGRD</sequence>
<dbReference type="InterPro" id="IPR050936">
    <property type="entry name" value="AP-1-like"/>
</dbReference>
<dbReference type="Proteomes" id="UP000054248">
    <property type="component" value="Unassembled WGS sequence"/>
</dbReference>
<dbReference type="Gene3D" id="1.20.5.170">
    <property type="match status" value="1"/>
</dbReference>
<gene>
    <name evidence="5" type="ORF">M407DRAFT_28022</name>
</gene>
<dbReference type="AlphaFoldDB" id="A0A0C3Q248"/>
<evidence type="ECO:0000256" key="2">
    <source>
        <dbReference type="ARBA" id="ARBA00023242"/>
    </source>
</evidence>
<dbReference type="HOGENOM" id="CLU_019790_0_0_1"/>
<dbReference type="PROSITE" id="PS00036">
    <property type="entry name" value="BZIP_BASIC"/>
    <property type="match status" value="1"/>
</dbReference>
<dbReference type="CDD" id="cd14688">
    <property type="entry name" value="bZIP_YAP"/>
    <property type="match status" value="1"/>
</dbReference>
<dbReference type="GO" id="GO:0090575">
    <property type="term" value="C:RNA polymerase II transcription regulator complex"/>
    <property type="evidence" value="ECO:0007669"/>
    <property type="project" value="TreeGrafter"/>
</dbReference>
<feature type="compositionally biased region" description="Low complexity" evidence="3">
    <location>
        <begin position="222"/>
        <end position="237"/>
    </location>
</feature>
<dbReference type="InterPro" id="IPR004827">
    <property type="entry name" value="bZIP"/>
</dbReference>
<reference evidence="6" key="2">
    <citation type="submission" date="2015-01" db="EMBL/GenBank/DDBJ databases">
        <title>Evolutionary Origins and Diversification of the Mycorrhizal Mutualists.</title>
        <authorList>
            <consortium name="DOE Joint Genome Institute"/>
            <consortium name="Mycorrhizal Genomics Consortium"/>
            <person name="Kohler A."/>
            <person name="Kuo A."/>
            <person name="Nagy L.G."/>
            <person name="Floudas D."/>
            <person name="Copeland A."/>
            <person name="Barry K.W."/>
            <person name="Cichocki N."/>
            <person name="Veneault-Fourrey C."/>
            <person name="LaButti K."/>
            <person name="Lindquist E.A."/>
            <person name="Lipzen A."/>
            <person name="Lundell T."/>
            <person name="Morin E."/>
            <person name="Murat C."/>
            <person name="Riley R."/>
            <person name="Ohm R."/>
            <person name="Sun H."/>
            <person name="Tunlid A."/>
            <person name="Henrissat B."/>
            <person name="Grigoriev I.V."/>
            <person name="Hibbett D.S."/>
            <person name="Martin F."/>
        </authorList>
    </citation>
    <scope>NUCLEOTIDE SEQUENCE [LARGE SCALE GENOMIC DNA]</scope>
    <source>
        <strain evidence="6">MUT 4182</strain>
    </source>
</reference>
<feature type="region of interest" description="Disordered" evidence="3">
    <location>
        <begin position="525"/>
        <end position="572"/>
    </location>
</feature>
<dbReference type="SUPFAM" id="SSF57959">
    <property type="entry name" value="Leucine zipper domain"/>
    <property type="match status" value="1"/>
</dbReference>
<dbReference type="PANTHER" id="PTHR40621:SF7">
    <property type="entry name" value="BZIP DOMAIN-CONTAINING PROTEIN"/>
    <property type="match status" value="1"/>
</dbReference>
<reference evidence="5 6" key="1">
    <citation type="submission" date="2014-04" db="EMBL/GenBank/DDBJ databases">
        <authorList>
            <consortium name="DOE Joint Genome Institute"/>
            <person name="Kuo A."/>
            <person name="Girlanda M."/>
            <person name="Perotto S."/>
            <person name="Kohler A."/>
            <person name="Nagy L.G."/>
            <person name="Floudas D."/>
            <person name="Copeland A."/>
            <person name="Barry K.W."/>
            <person name="Cichocki N."/>
            <person name="Veneault-Fourrey C."/>
            <person name="LaButti K."/>
            <person name="Lindquist E.A."/>
            <person name="Lipzen A."/>
            <person name="Lundell T."/>
            <person name="Morin E."/>
            <person name="Murat C."/>
            <person name="Sun H."/>
            <person name="Tunlid A."/>
            <person name="Henrissat B."/>
            <person name="Grigoriev I.V."/>
            <person name="Hibbett D.S."/>
            <person name="Martin F."/>
            <person name="Nordberg H.P."/>
            <person name="Cantor M.N."/>
            <person name="Hua S.X."/>
        </authorList>
    </citation>
    <scope>NUCLEOTIDE SEQUENCE [LARGE SCALE GENOMIC DNA]</scope>
    <source>
        <strain evidence="5 6">MUT 4182</strain>
    </source>
</reference>
<feature type="domain" description="BZIP" evidence="4">
    <location>
        <begin position="58"/>
        <end position="72"/>
    </location>
</feature>
<evidence type="ECO:0000313" key="5">
    <source>
        <dbReference type="EMBL" id="KIO22440.1"/>
    </source>
</evidence>
<feature type="compositionally biased region" description="Low complexity" evidence="3">
    <location>
        <begin position="191"/>
        <end position="202"/>
    </location>
</feature>
<feature type="compositionally biased region" description="Low complexity" evidence="3">
    <location>
        <begin position="281"/>
        <end position="294"/>
    </location>
</feature>
<feature type="compositionally biased region" description="Polar residues" evidence="3">
    <location>
        <begin position="238"/>
        <end position="249"/>
    </location>
</feature>
<dbReference type="Pfam" id="PF10297">
    <property type="entry name" value="Hap4_Hap_bind"/>
    <property type="match status" value="1"/>
</dbReference>
<dbReference type="EMBL" id="KN823109">
    <property type="protein sequence ID" value="KIO22440.1"/>
    <property type="molecule type" value="Genomic_DNA"/>
</dbReference>
<evidence type="ECO:0000313" key="6">
    <source>
        <dbReference type="Proteomes" id="UP000054248"/>
    </source>
</evidence>
<feature type="compositionally biased region" description="Low complexity" evidence="3">
    <location>
        <begin position="250"/>
        <end position="262"/>
    </location>
</feature>
<keyword evidence="2" id="KW-0539">Nucleus</keyword>
<comment type="subcellular location">
    <subcellularLocation>
        <location evidence="1">Nucleus</location>
    </subcellularLocation>
</comment>
<feature type="compositionally biased region" description="Polar residues" evidence="3">
    <location>
        <begin position="525"/>
        <end position="537"/>
    </location>
</feature>
<dbReference type="InterPro" id="IPR046347">
    <property type="entry name" value="bZIP_sf"/>
</dbReference>
<feature type="compositionally biased region" description="Basic and acidic residues" evidence="3">
    <location>
        <begin position="43"/>
        <end position="59"/>
    </location>
</feature>
<proteinExistence type="predicted"/>
<feature type="compositionally biased region" description="Low complexity" evidence="3">
    <location>
        <begin position="1"/>
        <end position="25"/>
    </location>
</feature>
<evidence type="ECO:0000256" key="3">
    <source>
        <dbReference type="SAM" id="MobiDB-lite"/>
    </source>
</evidence>
<organism evidence="5 6">
    <name type="scientific">Tulasnella calospora MUT 4182</name>
    <dbReference type="NCBI Taxonomy" id="1051891"/>
    <lineage>
        <taxon>Eukaryota</taxon>
        <taxon>Fungi</taxon>
        <taxon>Dikarya</taxon>
        <taxon>Basidiomycota</taxon>
        <taxon>Agaricomycotina</taxon>
        <taxon>Agaricomycetes</taxon>
        <taxon>Cantharellales</taxon>
        <taxon>Tulasnellaceae</taxon>
        <taxon>Tulasnella</taxon>
    </lineage>
</organism>
<feature type="region of interest" description="Disordered" evidence="3">
    <location>
        <begin position="1"/>
        <end position="73"/>
    </location>
</feature>
<feature type="region of interest" description="Disordered" evidence="3">
    <location>
        <begin position="222"/>
        <end position="304"/>
    </location>
</feature>
<protein>
    <recommendedName>
        <fullName evidence="4">BZIP domain-containing protein</fullName>
    </recommendedName>
</protein>
<keyword evidence="6" id="KW-1185">Reference proteome</keyword>
<evidence type="ECO:0000259" key="4">
    <source>
        <dbReference type="PROSITE" id="PS00036"/>
    </source>
</evidence>
<dbReference type="GO" id="GO:0001228">
    <property type="term" value="F:DNA-binding transcription activator activity, RNA polymerase II-specific"/>
    <property type="evidence" value="ECO:0007669"/>
    <property type="project" value="TreeGrafter"/>
</dbReference>
<evidence type="ECO:0000256" key="1">
    <source>
        <dbReference type="ARBA" id="ARBA00004123"/>
    </source>
</evidence>